<dbReference type="InterPro" id="IPR045555">
    <property type="entry name" value="VMAP-M0"/>
</dbReference>
<feature type="domain" description="Effector-associated" evidence="4">
    <location>
        <begin position="20"/>
        <end position="100"/>
    </location>
</feature>
<dbReference type="Pfam" id="PF00931">
    <property type="entry name" value="NB-ARC"/>
    <property type="match status" value="1"/>
</dbReference>
<dbReference type="AlphaFoldDB" id="A0A8J3ZJ82"/>
<protein>
    <recommendedName>
        <fullName evidence="7">NB-ARC domain-containing protein</fullName>
    </recommendedName>
</protein>
<evidence type="ECO:0000313" key="6">
    <source>
        <dbReference type="Proteomes" id="UP000612585"/>
    </source>
</evidence>
<dbReference type="SUPFAM" id="SSF52540">
    <property type="entry name" value="P-loop containing nucleoside triphosphate hydrolases"/>
    <property type="match status" value="1"/>
</dbReference>
<proteinExistence type="predicted"/>
<dbReference type="Pfam" id="PF19956">
    <property type="entry name" value="EAD2"/>
    <property type="match status" value="1"/>
</dbReference>
<feature type="domain" description="NB-ARC" evidence="2">
    <location>
        <begin position="281"/>
        <end position="355"/>
    </location>
</feature>
<dbReference type="InterPro" id="IPR027417">
    <property type="entry name" value="P-loop_NTPase"/>
</dbReference>
<feature type="compositionally biased region" description="Basic residues" evidence="1">
    <location>
        <begin position="360"/>
        <end position="369"/>
    </location>
</feature>
<dbReference type="Pfam" id="PF19916">
    <property type="entry name" value="VMAP-M0"/>
    <property type="match status" value="1"/>
</dbReference>
<name>A0A8J3ZJ82_9ACTN</name>
<feature type="region of interest" description="Disordered" evidence="1">
    <location>
        <begin position="356"/>
        <end position="398"/>
    </location>
</feature>
<dbReference type="Proteomes" id="UP000612585">
    <property type="component" value="Unassembled WGS sequence"/>
</dbReference>
<evidence type="ECO:0000259" key="2">
    <source>
        <dbReference type="Pfam" id="PF00931"/>
    </source>
</evidence>
<feature type="region of interest" description="Disordered" evidence="1">
    <location>
        <begin position="184"/>
        <end position="274"/>
    </location>
</feature>
<evidence type="ECO:0000259" key="3">
    <source>
        <dbReference type="Pfam" id="PF19916"/>
    </source>
</evidence>
<accession>A0A8J3ZJ82</accession>
<evidence type="ECO:0008006" key="7">
    <source>
        <dbReference type="Google" id="ProtNLM"/>
    </source>
</evidence>
<sequence>MTVAGGVKGPATELSQGLIDALVSIPITSTTQNRRLLIRLIRRDLSRFPDVQELPESRLHLIDIVVACLEHPTALWVLRDALTTMAPDEAGTRRACQLIDSAGLGNLVSEDDLWQGLAENIASRVLSKSQDLLSAFDDLAVIGPGEGRSLPALTFVAGATASIGEPVASQLRKWLQEQVERFGVPGDELQTPSGAADSIPPEGDGRDRINMGAGPAHDVPIAGILGESDKPGISDGQPDDEQTGDTGDNMVSAAPTKPPARRLPRVWGDVPPRNPNFTGREELLSRLHKELLTVREAAVLPQALHGMGGVGKSQLAIEYVHRHSSEYDLVWWISAEQNILVLWSLVKLAKRLGLDQPRGQQRRSGRARRVEHQPTTPCPSDPGSGCRRSASKSSADMP</sequence>
<dbReference type="EMBL" id="BOPG01000136">
    <property type="protein sequence ID" value="GIJ64889.1"/>
    <property type="molecule type" value="Genomic_DNA"/>
</dbReference>
<dbReference type="InterPro" id="IPR045431">
    <property type="entry name" value="EAD2"/>
</dbReference>
<evidence type="ECO:0000313" key="5">
    <source>
        <dbReference type="EMBL" id="GIJ64889.1"/>
    </source>
</evidence>
<reference evidence="5" key="1">
    <citation type="submission" date="2021-01" db="EMBL/GenBank/DDBJ databases">
        <title>Whole genome shotgun sequence of Virgisporangium aurantiacum NBRC 16421.</title>
        <authorList>
            <person name="Komaki H."/>
            <person name="Tamura T."/>
        </authorList>
    </citation>
    <scope>NUCLEOTIDE SEQUENCE</scope>
    <source>
        <strain evidence="5">NBRC 16421</strain>
    </source>
</reference>
<dbReference type="Gene3D" id="3.40.50.300">
    <property type="entry name" value="P-loop containing nucleotide triphosphate hydrolases"/>
    <property type="match status" value="1"/>
</dbReference>
<evidence type="ECO:0000256" key="1">
    <source>
        <dbReference type="SAM" id="MobiDB-lite"/>
    </source>
</evidence>
<gene>
    <name evidence="5" type="ORF">Vau01_124050</name>
</gene>
<dbReference type="InterPro" id="IPR002182">
    <property type="entry name" value="NB-ARC"/>
</dbReference>
<comment type="caution">
    <text evidence="5">The sequence shown here is derived from an EMBL/GenBank/DDBJ whole genome shotgun (WGS) entry which is preliminary data.</text>
</comment>
<organism evidence="5 6">
    <name type="scientific">Virgisporangium aurantiacum</name>
    <dbReference type="NCBI Taxonomy" id="175570"/>
    <lineage>
        <taxon>Bacteria</taxon>
        <taxon>Bacillati</taxon>
        <taxon>Actinomycetota</taxon>
        <taxon>Actinomycetes</taxon>
        <taxon>Micromonosporales</taxon>
        <taxon>Micromonosporaceae</taxon>
        <taxon>Virgisporangium</taxon>
    </lineage>
</organism>
<keyword evidence="6" id="KW-1185">Reference proteome</keyword>
<feature type="domain" description="vWA-MoxR associated protein middle region 0" evidence="3">
    <location>
        <begin position="110"/>
        <end position="185"/>
    </location>
</feature>
<evidence type="ECO:0000259" key="4">
    <source>
        <dbReference type="Pfam" id="PF19956"/>
    </source>
</evidence>